<dbReference type="NCBIfam" id="NF033540">
    <property type="entry name" value="transpos_IS701"/>
    <property type="match status" value="1"/>
</dbReference>
<proteinExistence type="predicted"/>
<dbReference type="Proteomes" id="UP000295578">
    <property type="component" value="Unassembled WGS sequence"/>
</dbReference>
<evidence type="ECO:0000313" key="3">
    <source>
        <dbReference type="Proteomes" id="UP000295578"/>
    </source>
</evidence>
<reference evidence="2 3" key="1">
    <citation type="submission" date="2019-03" db="EMBL/GenBank/DDBJ databases">
        <title>Draft genome sequences of novel Actinobacteria.</title>
        <authorList>
            <person name="Sahin N."/>
            <person name="Ay H."/>
            <person name="Saygin H."/>
        </authorList>
    </citation>
    <scope>NUCLEOTIDE SEQUENCE [LARGE SCALE GENOMIC DNA]</scope>
    <source>
        <strain evidence="2 3">DSM 45941</strain>
    </source>
</reference>
<dbReference type="InterPro" id="IPR039365">
    <property type="entry name" value="IS701-like"/>
</dbReference>
<dbReference type="EMBL" id="SMKY01000011">
    <property type="protein sequence ID" value="TDD89616.1"/>
    <property type="molecule type" value="Genomic_DNA"/>
</dbReference>
<dbReference type="PANTHER" id="PTHR33627">
    <property type="entry name" value="TRANSPOSASE"/>
    <property type="match status" value="1"/>
</dbReference>
<dbReference type="InterPro" id="IPR038721">
    <property type="entry name" value="IS701-like_DDE_dom"/>
</dbReference>
<dbReference type="OrthoDB" id="4954307at2"/>
<evidence type="ECO:0000259" key="1">
    <source>
        <dbReference type="Pfam" id="PF13546"/>
    </source>
</evidence>
<dbReference type="PANTHER" id="PTHR33627:SF1">
    <property type="entry name" value="TRANSPOSASE"/>
    <property type="match status" value="1"/>
</dbReference>
<sequence length="399" mass="45177">MAPNRHDLDGHEPLDPAHEPWLHHIHRQIEYRFSRSEPRARAYRYVRGLLSHLGRKNSWQIARQAGEARPDGMQRLLAAARWDENLVRDDLRQLMVENLYDGNNLMIATECDFIKKGNKSVGVHRQFSSETRKLENSQTGAFLLYADSSQNVAPIDRELYLPKEWADNHVRRARARVPSGLSYAPKAQLATTMLERAIAARVPASGVVSDQMYGADRALRERLEELGVPYVLGVPERHPVALPQANRVVQVTAGQIAARVPHDLWLRLTSGAGTATSSWAWAQLHSENDAFGRWLLIRRGLGGPFRLRYCLCFQPRDVHPVELIRLTSRTDQVIGAFRDLQKRVGLDHYEVRLWTAWYRHVTLAMAAVDCVALSDLHRGARLLSPGLRSRAGETVQGIA</sequence>
<feature type="domain" description="Transposase IS701-like DDE" evidence="1">
    <location>
        <begin position="33"/>
        <end position="254"/>
    </location>
</feature>
<organism evidence="2 3">
    <name type="scientific">Actinomadura darangshiensis</name>
    <dbReference type="NCBI Taxonomy" id="705336"/>
    <lineage>
        <taxon>Bacteria</taxon>
        <taxon>Bacillati</taxon>
        <taxon>Actinomycetota</taxon>
        <taxon>Actinomycetes</taxon>
        <taxon>Streptosporangiales</taxon>
        <taxon>Thermomonosporaceae</taxon>
        <taxon>Actinomadura</taxon>
    </lineage>
</organism>
<comment type="caution">
    <text evidence="2">The sequence shown here is derived from an EMBL/GenBank/DDBJ whole genome shotgun (WGS) entry which is preliminary data.</text>
</comment>
<accession>A0A4R5BV83</accession>
<dbReference type="Pfam" id="PF13546">
    <property type="entry name" value="DDE_5"/>
    <property type="match status" value="1"/>
</dbReference>
<evidence type="ECO:0000313" key="2">
    <source>
        <dbReference type="EMBL" id="TDD89616.1"/>
    </source>
</evidence>
<dbReference type="RefSeq" id="WP_132194080.1">
    <property type="nucleotide sequence ID" value="NZ_SMKY01000011.1"/>
</dbReference>
<gene>
    <name evidence="2" type="ORF">E1293_04475</name>
</gene>
<protein>
    <submittedName>
        <fullName evidence="2">IS701 family transposase</fullName>
    </submittedName>
</protein>
<name>A0A4R5BV83_9ACTN</name>
<dbReference type="AlphaFoldDB" id="A0A4R5BV83"/>
<keyword evidence="3" id="KW-1185">Reference proteome</keyword>